<evidence type="ECO:0000313" key="6">
    <source>
        <dbReference type="Proteomes" id="UP000319143"/>
    </source>
</evidence>
<sequence>MDELNENEREALRILWQAPDQKPAEIQAAFGWSIENATLRSVLRNLLQKGYLSRKKSGKAFAYRARTRRSAQFSRTMQRMAEVFTGGSKTDLIMELLRREKLSDADLAMLKEITDQRTAEDNSKGDSP</sequence>
<evidence type="ECO:0000256" key="1">
    <source>
        <dbReference type="ARBA" id="ARBA00011046"/>
    </source>
</evidence>
<keyword evidence="6" id="KW-1185">Reference proteome</keyword>
<keyword evidence="4" id="KW-0804">Transcription</keyword>
<dbReference type="GO" id="GO:0003677">
    <property type="term" value="F:DNA binding"/>
    <property type="evidence" value="ECO:0007669"/>
    <property type="project" value="UniProtKB-KW"/>
</dbReference>
<dbReference type="InterPro" id="IPR005650">
    <property type="entry name" value="BlaI_family"/>
</dbReference>
<dbReference type="RefSeq" id="WP_197231407.1">
    <property type="nucleotide sequence ID" value="NZ_SJPV01000006.1"/>
</dbReference>
<dbReference type="Gene3D" id="1.10.10.10">
    <property type="entry name" value="Winged helix-like DNA-binding domain superfamily/Winged helix DNA-binding domain"/>
    <property type="match status" value="1"/>
</dbReference>
<organism evidence="5 6">
    <name type="scientific">Novipirellula artificiosorum</name>
    <dbReference type="NCBI Taxonomy" id="2528016"/>
    <lineage>
        <taxon>Bacteria</taxon>
        <taxon>Pseudomonadati</taxon>
        <taxon>Planctomycetota</taxon>
        <taxon>Planctomycetia</taxon>
        <taxon>Pirellulales</taxon>
        <taxon>Pirellulaceae</taxon>
        <taxon>Novipirellula</taxon>
    </lineage>
</organism>
<dbReference type="SUPFAM" id="SSF46785">
    <property type="entry name" value="Winged helix' DNA-binding domain"/>
    <property type="match status" value="1"/>
</dbReference>
<dbReference type="PIRSF" id="PIRSF019455">
    <property type="entry name" value="CopR_AtkY"/>
    <property type="match status" value="1"/>
</dbReference>
<evidence type="ECO:0000256" key="4">
    <source>
        <dbReference type="ARBA" id="ARBA00023163"/>
    </source>
</evidence>
<dbReference type="Pfam" id="PF03965">
    <property type="entry name" value="Penicillinase_R"/>
    <property type="match status" value="1"/>
</dbReference>
<keyword evidence="2" id="KW-0805">Transcription regulation</keyword>
<evidence type="ECO:0000313" key="5">
    <source>
        <dbReference type="EMBL" id="TWU35963.1"/>
    </source>
</evidence>
<proteinExistence type="inferred from homology"/>
<evidence type="ECO:0000256" key="3">
    <source>
        <dbReference type="ARBA" id="ARBA00023125"/>
    </source>
</evidence>
<evidence type="ECO:0000256" key="2">
    <source>
        <dbReference type="ARBA" id="ARBA00023015"/>
    </source>
</evidence>
<dbReference type="GO" id="GO:0045892">
    <property type="term" value="P:negative regulation of DNA-templated transcription"/>
    <property type="evidence" value="ECO:0007669"/>
    <property type="project" value="InterPro"/>
</dbReference>
<keyword evidence="3" id="KW-0238">DNA-binding</keyword>
<dbReference type="InterPro" id="IPR036390">
    <property type="entry name" value="WH_DNA-bd_sf"/>
</dbReference>
<comment type="similarity">
    <text evidence="1">Belongs to the BlaI transcriptional regulatory family.</text>
</comment>
<dbReference type="EMBL" id="SJPV01000006">
    <property type="protein sequence ID" value="TWU35963.1"/>
    <property type="molecule type" value="Genomic_DNA"/>
</dbReference>
<name>A0A5C6DFE0_9BACT</name>
<dbReference type="AlphaFoldDB" id="A0A5C6DFE0"/>
<protein>
    <submittedName>
        <fullName evidence="5">Methicillin resistance regulatory protein MecI</fullName>
    </submittedName>
</protein>
<accession>A0A5C6DFE0</accession>
<dbReference type="Proteomes" id="UP000319143">
    <property type="component" value="Unassembled WGS sequence"/>
</dbReference>
<reference evidence="5 6" key="1">
    <citation type="submission" date="2019-02" db="EMBL/GenBank/DDBJ databases">
        <title>Deep-cultivation of Planctomycetes and their phenomic and genomic characterization uncovers novel biology.</title>
        <authorList>
            <person name="Wiegand S."/>
            <person name="Jogler M."/>
            <person name="Boedeker C."/>
            <person name="Pinto D."/>
            <person name="Vollmers J."/>
            <person name="Rivas-Marin E."/>
            <person name="Kohn T."/>
            <person name="Peeters S.H."/>
            <person name="Heuer A."/>
            <person name="Rast P."/>
            <person name="Oberbeckmann S."/>
            <person name="Bunk B."/>
            <person name="Jeske O."/>
            <person name="Meyerdierks A."/>
            <person name="Storesund J.E."/>
            <person name="Kallscheuer N."/>
            <person name="Luecker S."/>
            <person name="Lage O.M."/>
            <person name="Pohl T."/>
            <person name="Merkel B.J."/>
            <person name="Hornburger P."/>
            <person name="Mueller R.-W."/>
            <person name="Bruemmer F."/>
            <person name="Labrenz M."/>
            <person name="Spormann A.M."/>
            <person name="Op Den Camp H."/>
            <person name="Overmann J."/>
            <person name="Amann R."/>
            <person name="Jetten M.S.M."/>
            <person name="Mascher T."/>
            <person name="Medema M.H."/>
            <person name="Devos D.P."/>
            <person name="Kaster A.-K."/>
            <person name="Ovreas L."/>
            <person name="Rohde M."/>
            <person name="Galperin M.Y."/>
            <person name="Jogler C."/>
        </authorList>
    </citation>
    <scope>NUCLEOTIDE SEQUENCE [LARGE SCALE GENOMIC DNA]</scope>
    <source>
        <strain evidence="5 6">Poly41</strain>
    </source>
</reference>
<gene>
    <name evidence="5" type="primary">mecI_2</name>
    <name evidence="5" type="ORF">Poly41_37150</name>
</gene>
<dbReference type="InterPro" id="IPR036388">
    <property type="entry name" value="WH-like_DNA-bd_sf"/>
</dbReference>
<comment type="caution">
    <text evidence="5">The sequence shown here is derived from an EMBL/GenBank/DDBJ whole genome shotgun (WGS) entry which is preliminary data.</text>
</comment>